<dbReference type="AlphaFoldDB" id="A0A0F9KUR4"/>
<feature type="transmembrane region" description="Helical" evidence="1">
    <location>
        <begin position="12"/>
        <end position="32"/>
    </location>
</feature>
<evidence type="ECO:0000313" key="2">
    <source>
        <dbReference type="EMBL" id="KKM85473.1"/>
    </source>
</evidence>
<keyword evidence="1" id="KW-0812">Transmembrane</keyword>
<feature type="transmembrane region" description="Helical" evidence="1">
    <location>
        <begin position="44"/>
        <end position="68"/>
    </location>
</feature>
<comment type="caution">
    <text evidence="2">The sequence shown here is derived from an EMBL/GenBank/DDBJ whole genome shotgun (WGS) entry which is preliminary data.</text>
</comment>
<gene>
    <name evidence="2" type="ORF">LCGC14_1288660</name>
</gene>
<keyword evidence="1" id="KW-1133">Transmembrane helix</keyword>
<accession>A0A0F9KUR4</accession>
<sequence>MVYFKIIKKYRSLQLFLIVLISLIILIILFSVCKLLSNYEVYDTLMGMVSILAAVTASIIAVSIPFLMKELDNNEKKKKTITIQEKCYNALHKISQVYIDNLDKKSGNSKNFSIIEMSTISNSLNLLKEFKKVLFDLDISYDDILLDVNINRVMKFIYVGDRCRIYTQIENNNPLYINIEIDGQKVKNHDEIVSFLGVVKSKII</sequence>
<protein>
    <submittedName>
        <fullName evidence="2">Uncharacterized protein</fullName>
    </submittedName>
</protein>
<organism evidence="2">
    <name type="scientific">marine sediment metagenome</name>
    <dbReference type="NCBI Taxonomy" id="412755"/>
    <lineage>
        <taxon>unclassified sequences</taxon>
        <taxon>metagenomes</taxon>
        <taxon>ecological metagenomes</taxon>
    </lineage>
</organism>
<reference evidence="2" key="1">
    <citation type="journal article" date="2015" name="Nature">
        <title>Complex archaea that bridge the gap between prokaryotes and eukaryotes.</title>
        <authorList>
            <person name="Spang A."/>
            <person name="Saw J.H."/>
            <person name="Jorgensen S.L."/>
            <person name="Zaremba-Niedzwiedzka K."/>
            <person name="Martijn J."/>
            <person name="Lind A.E."/>
            <person name="van Eijk R."/>
            <person name="Schleper C."/>
            <person name="Guy L."/>
            <person name="Ettema T.J."/>
        </authorList>
    </citation>
    <scope>NUCLEOTIDE SEQUENCE</scope>
</reference>
<name>A0A0F9KUR4_9ZZZZ</name>
<keyword evidence="1" id="KW-0472">Membrane</keyword>
<dbReference type="EMBL" id="LAZR01007405">
    <property type="protein sequence ID" value="KKM85473.1"/>
    <property type="molecule type" value="Genomic_DNA"/>
</dbReference>
<proteinExistence type="predicted"/>
<evidence type="ECO:0000256" key="1">
    <source>
        <dbReference type="SAM" id="Phobius"/>
    </source>
</evidence>